<evidence type="ECO:0000256" key="2">
    <source>
        <dbReference type="ARBA" id="ARBA00012150"/>
    </source>
</evidence>
<dbReference type="Pfam" id="PF00708">
    <property type="entry name" value="Acylphosphatase"/>
    <property type="match status" value="1"/>
</dbReference>
<name>A0A4S2F2S6_9ACTN</name>
<evidence type="ECO:0000256" key="3">
    <source>
        <dbReference type="ARBA" id="ARBA00015991"/>
    </source>
</evidence>
<dbReference type="PANTHER" id="PTHR47268:SF4">
    <property type="entry name" value="ACYLPHOSPHATASE"/>
    <property type="match status" value="1"/>
</dbReference>
<accession>A0A4S2F2S6</accession>
<protein>
    <recommendedName>
        <fullName evidence="3 5">acylphosphatase</fullName>
        <ecNumber evidence="2 5">3.6.1.7</ecNumber>
    </recommendedName>
</protein>
<dbReference type="InterPro" id="IPR036046">
    <property type="entry name" value="Acylphosphatase-like_dom_sf"/>
</dbReference>
<dbReference type="InterPro" id="IPR001792">
    <property type="entry name" value="Acylphosphatase-like_dom"/>
</dbReference>
<feature type="domain" description="Acylphosphatase-like" evidence="7">
    <location>
        <begin position="45"/>
        <end position="134"/>
    </location>
</feature>
<dbReference type="InterPro" id="IPR020456">
    <property type="entry name" value="Acylphosphatase"/>
</dbReference>
<dbReference type="PROSITE" id="PS00151">
    <property type="entry name" value="ACYLPHOSPHATASE_2"/>
    <property type="match status" value="1"/>
</dbReference>
<proteinExistence type="inferred from homology"/>
<dbReference type="PROSITE" id="PS51160">
    <property type="entry name" value="ACYLPHOSPHATASE_3"/>
    <property type="match status" value="1"/>
</dbReference>
<feature type="active site" evidence="5">
    <location>
        <position position="78"/>
    </location>
</feature>
<evidence type="ECO:0000313" key="8">
    <source>
        <dbReference type="EMBL" id="TGY61843.1"/>
    </source>
</evidence>
<evidence type="ECO:0000256" key="6">
    <source>
        <dbReference type="RuleBase" id="RU004168"/>
    </source>
</evidence>
<dbReference type="EMBL" id="SRYE01000004">
    <property type="protein sequence ID" value="TGY61843.1"/>
    <property type="molecule type" value="Genomic_DNA"/>
</dbReference>
<evidence type="ECO:0000259" key="7">
    <source>
        <dbReference type="PROSITE" id="PS51160"/>
    </source>
</evidence>
<organism evidence="8 9">
    <name type="scientific">Muricaecibacterium torontonense</name>
    <dbReference type="NCBI Taxonomy" id="3032871"/>
    <lineage>
        <taxon>Bacteria</taxon>
        <taxon>Bacillati</taxon>
        <taxon>Actinomycetota</taxon>
        <taxon>Coriobacteriia</taxon>
        <taxon>Coriobacteriales</taxon>
        <taxon>Atopobiaceae</taxon>
        <taxon>Muricaecibacterium</taxon>
    </lineage>
</organism>
<comment type="similarity">
    <text evidence="1 6">Belongs to the acylphosphatase family.</text>
</comment>
<keyword evidence="9" id="KW-1185">Reference proteome</keyword>
<dbReference type="GO" id="GO:0003998">
    <property type="term" value="F:acylphosphatase activity"/>
    <property type="evidence" value="ECO:0007669"/>
    <property type="project" value="UniProtKB-EC"/>
</dbReference>
<evidence type="ECO:0000256" key="5">
    <source>
        <dbReference type="PROSITE-ProRule" id="PRU00520"/>
    </source>
</evidence>
<dbReference type="SUPFAM" id="SSF54975">
    <property type="entry name" value="Acylphosphatase/BLUF domain-like"/>
    <property type="match status" value="1"/>
</dbReference>
<dbReference type="EC" id="3.6.1.7" evidence="2 5"/>
<reference evidence="8 9" key="1">
    <citation type="submission" date="2019-04" db="EMBL/GenBank/DDBJ databases">
        <title>Microbes associate with the intestines of laboratory mice.</title>
        <authorList>
            <person name="Navarre W."/>
            <person name="Wong E."/>
            <person name="Huang K."/>
            <person name="Tropini C."/>
            <person name="Ng K."/>
            <person name="Yu B."/>
        </authorList>
    </citation>
    <scope>NUCLEOTIDE SEQUENCE [LARGE SCALE GENOMIC DNA]</scope>
    <source>
        <strain evidence="8 9">NM07_P-09</strain>
    </source>
</reference>
<evidence type="ECO:0000313" key="9">
    <source>
        <dbReference type="Proteomes" id="UP000310263"/>
    </source>
</evidence>
<comment type="catalytic activity">
    <reaction evidence="4 5">
        <text>an acyl phosphate + H2O = a carboxylate + phosphate + H(+)</text>
        <dbReference type="Rhea" id="RHEA:14965"/>
        <dbReference type="ChEBI" id="CHEBI:15377"/>
        <dbReference type="ChEBI" id="CHEBI:15378"/>
        <dbReference type="ChEBI" id="CHEBI:29067"/>
        <dbReference type="ChEBI" id="CHEBI:43474"/>
        <dbReference type="ChEBI" id="CHEBI:59918"/>
        <dbReference type="EC" id="3.6.1.7"/>
    </reaction>
</comment>
<comment type="caution">
    <text evidence="8">The sequence shown here is derived from an EMBL/GenBank/DDBJ whole genome shotgun (WGS) entry which is preliminary data.</text>
</comment>
<evidence type="ECO:0000256" key="4">
    <source>
        <dbReference type="ARBA" id="ARBA00047645"/>
    </source>
</evidence>
<dbReference type="AlphaFoldDB" id="A0A4S2F2S6"/>
<dbReference type="Gene3D" id="3.30.70.100">
    <property type="match status" value="1"/>
</dbReference>
<dbReference type="OrthoDB" id="3182027at2"/>
<keyword evidence="5" id="KW-0378">Hydrolase</keyword>
<feature type="active site" evidence="5">
    <location>
        <position position="60"/>
    </location>
</feature>
<evidence type="ECO:0000256" key="1">
    <source>
        <dbReference type="ARBA" id="ARBA00005614"/>
    </source>
</evidence>
<dbReference type="Proteomes" id="UP000310263">
    <property type="component" value="Unassembled WGS sequence"/>
</dbReference>
<sequence length="134" mass="15399">MSRVTEGFYRELLRPFKNRPSPYLEALMANPVSPNPHIPDQGLRRYAVRFGGRCQGVGFRFTSADIANHLHLAGWVKNEDDGSVSMELQGSAENCQRFFAQLQRAYSRLPWSFTVEDIDPIDPIPEDNVFHIRY</sequence>
<dbReference type="InterPro" id="IPR017968">
    <property type="entry name" value="Acylphosphatase_CS"/>
</dbReference>
<gene>
    <name evidence="8" type="ORF">E5334_07550</name>
</gene>
<dbReference type="PANTHER" id="PTHR47268">
    <property type="entry name" value="ACYLPHOSPHATASE"/>
    <property type="match status" value="1"/>
</dbReference>